<sequence>MTSPFAGLALLCVCLSLTVPVSGSRLKLVKLTQEFLQNTKAYRLTADFEADSRPEAQWWLYGHYDVLDPPSGSILTYGHDPTNPMKGSATLTLSKDDAVKGVLFLSLGDLDSHFFELEWNLGGTDDLNVQLDLPLSTVSPGTDLAYNSGKAIYLTIAVKEHRGETDFGPYFNVYLSGDVIYDRVWFFRYMGRPVFEESDESKNGVTTTSVKFLTDRYPISGIFSGKLYGILNHANAPVTRLIEHFTVKVHAASTAGPFPDNAVVARHEDPTICSRDVSYQCYLGCTGFGNDLDSVKIYQEDQYGWRKLLPAKVSERVQVAFRRTVKVKVDTGPLPDKSKFVCEATLKGGGRVEDRFILSIEN</sequence>
<reference evidence="2" key="1">
    <citation type="submission" date="2013-05" db="EMBL/GenBank/DDBJ databases">
        <title>Combined Proteomic and Transcriptomic Interrogation of the Venom Gland of Conus geographus Uncovers Novel Components and Functional Compartmentalization.</title>
        <authorList>
            <person name="Safavi-Hemami H."/>
            <person name="Hu H."/>
            <person name="Gorasia D.G."/>
            <person name="Bandyopadhyay P.K."/>
            <person name="Veith P.D."/>
            <person name="Reynolds E.C."/>
            <person name="Yandell M."/>
            <person name="Olivera B.M."/>
            <person name="Purcell A.W."/>
        </authorList>
    </citation>
    <scope>NUCLEOTIDE SEQUENCE</scope>
    <source>
        <tissue evidence="2">Venom gland</tissue>
    </source>
</reference>
<keyword evidence="1" id="KW-0732">Signal</keyword>
<dbReference type="AlphaFoldDB" id="W4VS00"/>
<evidence type="ECO:0000256" key="1">
    <source>
        <dbReference type="SAM" id="SignalP"/>
    </source>
</evidence>
<feature type="signal peptide" evidence="1">
    <location>
        <begin position="1"/>
        <end position="23"/>
    </location>
</feature>
<protein>
    <submittedName>
        <fullName evidence="2">Uncharacterized protein</fullName>
    </submittedName>
</protein>
<feature type="chain" id="PRO_5004850506" evidence="1">
    <location>
        <begin position="24"/>
        <end position="362"/>
    </location>
</feature>
<accession>W4VS00</accession>
<proteinExistence type="evidence at transcript level"/>
<organism evidence="2">
    <name type="scientific">Conus geographus</name>
    <name type="common">Geography cone</name>
    <name type="synonym">Nubecula geographus</name>
    <dbReference type="NCBI Taxonomy" id="6491"/>
    <lineage>
        <taxon>Eukaryota</taxon>
        <taxon>Metazoa</taxon>
        <taxon>Spiralia</taxon>
        <taxon>Lophotrochozoa</taxon>
        <taxon>Mollusca</taxon>
        <taxon>Gastropoda</taxon>
        <taxon>Caenogastropoda</taxon>
        <taxon>Neogastropoda</taxon>
        <taxon>Conoidea</taxon>
        <taxon>Conidae</taxon>
        <taxon>Conus</taxon>
        <taxon>Gastridium</taxon>
    </lineage>
</organism>
<evidence type="ECO:0000313" key="2">
    <source>
        <dbReference type="EMBL" id="JAB84574.1"/>
    </source>
</evidence>
<name>W4VS00_CONGE</name>
<dbReference type="EMBL" id="GAJN01000010">
    <property type="protein sequence ID" value="JAB84574.1"/>
    <property type="molecule type" value="mRNA"/>
</dbReference>